<keyword evidence="5 7" id="KW-0413">Isomerase</keyword>
<evidence type="ECO:0000256" key="5">
    <source>
        <dbReference type="ARBA" id="ARBA00023235"/>
    </source>
</evidence>
<dbReference type="FunFam" id="3.40.50.1860:FF:000001">
    <property type="entry name" value="Glutamate racemase"/>
    <property type="match status" value="1"/>
</dbReference>
<evidence type="ECO:0000313" key="9">
    <source>
        <dbReference type="Proteomes" id="UP000192790"/>
    </source>
</evidence>
<dbReference type="GO" id="GO:0008881">
    <property type="term" value="F:glutamate racemase activity"/>
    <property type="evidence" value="ECO:0007669"/>
    <property type="project" value="UniProtKB-UniRule"/>
</dbReference>
<evidence type="ECO:0000256" key="7">
    <source>
        <dbReference type="HAMAP-Rule" id="MF_00258"/>
    </source>
</evidence>
<evidence type="ECO:0000256" key="2">
    <source>
        <dbReference type="ARBA" id="ARBA00013090"/>
    </source>
</evidence>
<dbReference type="EMBL" id="FWXW01000003">
    <property type="protein sequence ID" value="SMC53934.1"/>
    <property type="molecule type" value="Genomic_DNA"/>
</dbReference>
<dbReference type="GO" id="GO:0009252">
    <property type="term" value="P:peptidoglycan biosynthetic process"/>
    <property type="evidence" value="ECO:0007669"/>
    <property type="project" value="UniProtKB-UniRule"/>
</dbReference>
<dbReference type="HAMAP" id="MF_00258">
    <property type="entry name" value="Glu_racemase"/>
    <property type="match status" value="1"/>
</dbReference>
<keyword evidence="9" id="KW-1185">Reference proteome</keyword>
<comment type="pathway">
    <text evidence="7">Cell wall biogenesis; peptidoglycan biosynthesis.</text>
</comment>
<protein>
    <recommendedName>
        <fullName evidence="2 7">Glutamate racemase</fullName>
        <ecNumber evidence="2 7">5.1.1.3</ecNumber>
    </recommendedName>
</protein>
<dbReference type="Pfam" id="PF01177">
    <property type="entry name" value="Asp_Glu_race"/>
    <property type="match status" value="1"/>
</dbReference>
<comment type="similarity">
    <text evidence="7">Belongs to the aspartate/glutamate racemases family.</text>
</comment>
<dbReference type="InterPro" id="IPR033134">
    <property type="entry name" value="Asp/Glu_racemase_AS_2"/>
</dbReference>
<reference evidence="8 9" key="1">
    <citation type="submission" date="2017-04" db="EMBL/GenBank/DDBJ databases">
        <authorList>
            <person name="Afonso C.L."/>
            <person name="Miller P.J."/>
            <person name="Scott M.A."/>
            <person name="Spackman E."/>
            <person name="Goraichik I."/>
            <person name="Dimitrov K.M."/>
            <person name="Suarez D.L."/>
            <person name="Swayne D.E."/>
        </authorList>
    </citation>
    <scope>NUCLEOTIDE SEQUENCE [LARGE SCALE GENOMIC DNA]</scope>
    <source>
        <strain evidence="8 9">DSM 12816</strain>
    </source>
</reference>
<sequence>MDNRPVGVFDSGLGGLTAVREIMNILPSENVIYFGDTGRVPYGGRSRETIIKYARQDVQFLQSFDLKAIVIACGTVSTTAMDVITREYTLPIFGVVDPTARRAAGATRNGKIALIGTQATVRSGAYERLIQKWNPEAEVRAYPCPLFVPLVENGRFRRGDIVIETVASEYLKPIRDWGADTLVLGCTHYPLLMDVIGEYLGGGVVLVNSGVEVAADLKRQLRIRDLTADPGQSGDCCYYVSDSVEGFSQLASVFLNRDLSDSVEKVDIEKY</sequence>
<dbReference type="PROSITE" id="PS00924">
    <property type="entry name" value="ASP_GLU_RACEMASE_2"/>
    <property type="match status" value="1"/>
</dbReference>
<keyword evidence="3 7" id="KW-0133">Cell shape</keyword>
<feature type="binding site" evidence="7">
    <location>
        <begin position="10"/>
        <end position="11"/>
    </location>
    <ligand>
        <name>substrate</name>
    </ligand>
</feature>
<dbReference type="SUPFAM" id="SSF53681">
    <property type="entry name" value="Aspartate/glutamate racemase"/>
    <property type="match status" value="2"/>
</dbReference>
<evidence type="ECO:0000256" key="4">
    <source>
        <dbReference type="ARBA" id="ARBA00022984"/>
    </source>
</evidence>
<dbReference type="InterPro" id="IPR015942">
    <property type="entry name" value="Asp/Glu/hydantoin_racemase"/>
</dbReference>
<keyword evidence="6 7" id="KW-0961">Cell wall biogenesis/degradation</keyword>
<evidence type="ECO:0000256" key="3">
    <source>
        <dbReference type="ARBA" id="ARBA00022960"/>
    </source>
</evidence>
<feature type="binding site" evidence="7">
    <location>
        <begin position="187"/>
        <end position="188"/>
    </location>
    <ligand>
        <name>substrate</name>
    </ligand>
</feature>
<accession>A0A1W1ZZX0</accession>
<dbReference type="UniPathway" id="UPA00219"/>
<dbReference type="STRING" id="1122930.SAMN02745168_1356"/>
<dbReference type="PANTHER" id="PTHR21198:SF2">
    <property type="entry name" value="GLUTAMATE RACEMASE"/>
    <property type="match status" value="1"/>
</dbReference>
<dbReference type="Proteomes" id="UP000192790">
    <property type="component" value="Unassembled WGS sequence"/>
</dbReference>
<keyword evidence="4 7" id="KW-0573">Peptidoglycan synthesis</keyword>
<dbReference type="EC" id="5.1.1.3" evidence="2 7"/>
<evidence type="ECO:0000256" key="6">
    <source>
        <dbReference type="ARBA" id="ARBA00023316"/>
    </source>
</evidence>
<dbReference type="Gene3D" id="3.40.50.1860">
    <property type="match status" value="2"/>
</dbReference>
<feature type="active site" description="Proton donor/acceptor" evidence="7">
    <location>
        <position position="73"/>
    </location>
</feature>
<comment type="function">
    <text evidence="7">Provides the (R)-glutamate required for cell wall biosynthesis.</text>
</comment>
<dbReference type="InterPro" id="IPR004391">
    <property type="entry name" value="Glu_race"/>
</dbReference>
<evidence type="ECO:0000313" key="8">
    <source>
        <dbReference type="EMBL" id="SMC53934.1"/>
    </source>
</evidence>
<name>A0A1W1ZZX0_9FIRM</name>
<dbReference type="GO" id="GO:0071555">
    <property type="term" value="P:cell wall organization"/>
    <property type="evidence" value="ECO:0007669"/>
    <property type="project" value="UniProtKB-KW"/>
</dbReference>
<dbReference type="InterPro" id="IPR001920">
    <property type="entry name" value="Asp/Glu_race"/>
</dbReference>
<evidence type="ECO:0000256" key="1">
    <source>
        <dbReference type="ARBA" id="ARBA00001602"/>
    </source>
</evidence>
<dbReference type="NCBIfam" id="TIGR00067">
    <property type="entry name" value="glut_race"/>
    <property type="match status" value="1"/>
</dbReference>
<comment type="caution">
    <text evidence="7">Lacks conserved residue(s) required for the propagation of feature annotation.</text>
</comment>
<dbReference type="PANTHER" id="PTHR21198">
    <property type="entry name" value="GLUTAMATE RACEMASE"/>
    <property type="match status" value="1"/>
</dbReference>
<feature type="binding site" evidence="7">
    <location>
        <begin position="42"/>
        <end position="43"/>
    </location>
    <ligand>
        <name>substrate</name>
    </ligand>
</feature>
<dbReference type="AlphaFoldDB" id="A0A1W1ZZX0"/>
<proteinExistence type="inferred from homology"/>
<comment type="catalytic activity">
    <reaction evidence="1 7">
        <text>L-glutamate = D-glutamate</text>
        <dbReference type="Rhea" id="RHEA:12813"/>
        <dbReference type="ChEBI" id="CHEBI:29985"/>
        <dbReference type="ChEBI" id="CHEBI:29986"/>
        <dbReference type="EC" id="5.1.1.3"/>
    </reaction>
</comment>
<dbReference type="OrthoDB" id="9801055at2"/>
<organism evidence="8 9">
    <name type="scientific">Papillibacter cinnamivorans DSM 12816</name>
    <dbReference type="NCBI Taxonomy" id="1122930"/>
    <lineage>
        <taxon>Bacteria</taxon>
        <taxon>Bacillati</taxon>
        <taxon>Bacillota</taxon>
        <taxon>Clostridia</taxon>
        <taxon>Eubacteriales</taxon>
        <taxon>Oscillospiraceae</taxon>
        <taxon>Papillibacter</taxon>
    </lineage>
</organism>
<gene>
    <name evidence="7" type="primary">murI</name>
    <name evidence="8" type="ORF">SAMN02745168_1356</name>
</gene>
<dbReference type="GO" id="GO:0008360">
    <property type="term" value="P:regulation of cell shape"/>
    <property type="evidence" value="ECO:0007669"/>
    <property type="project" value="UniProtKB-KW"/>
</dbReference>
<feature type="active site" description="Proton donor/acceptor" evidence="7">
    <location>
        <position position="186"/>
    </location>
</feature>
<dbReference type="RefSeq" id="WP_084233976.1">
    <property type="nucleotide sequence ID" value="NZ_FWXW01000003.1"/>
</dbReference>